<feature type="transmembrane region" description="Helical" evidence="1">
    <location>
        <begin position="100"/>
        <end position="126"/>
    </location>
</feature>
<dbReference type="EMBL" id="CAJJDM010000079">
    <property type="protein sequence ID" value="CAD8086132.1"/>
    <property type="molecule type" value="Genomic_DNA"/>
</dbReference>
<name>A0A8S1N2S6_PARPR</name>
<dbReference type="Proteomes" id="UP000688137">
    <property type="component" value="Unassembled WGS sequence"/>
</dbReference>
<keyword evidence="1" id="KW-0812">Transmembrane</keyword>
<evidence type="ECO:0000313" key="2">
    <source>
        <dbReference type="EMBL" id="CAD8086132.1"/>
    </source>
</evidence>
<feature type="transmembrane region" description="Helical" evidence="1">
    <location>
        <begin position="269"/>
        <end position="289"/>
    </location>
</feature>
<gene>
    <name evidence="2" type="ORF">PPRIM_AZ9-3.1.T0760021</name>
</gene>
<proteinExistence type="predicted"/>
<feature type="transmembrane region" description="Helical" evidence="1">
    <location>
        <begin position="191"/>
        <end position="211"/>
    </location>
</feature>
<feature type="transmembrane region" description="Helical" evidence="1">
    <location>
        <begin position="30"/>
        <end position="53"/>
    </location>
</feature>
<feature type="transmembrane region" description="Helical" evidence="1">
    <location>
        <begin position="150"/>
        <end position="171"/>
    </location>
</feature>
<keyword evidence="1" id="KW-1133">Transmembrane helix</keyword>
<dbReference type="OMA" id="MCCITIG"/>
<keyword evidence="1" id="KW-0472">Membrane</keyword>
<protein>
    <recommendedName>
        <fullName evidence="4">Transmembrane protein</fullName>
    </recommendedName>
</protein>
<keyword evidence="3" id="KW-1185">Reference proteome</keyword>
<organism evidence="2 3">
    <name type="scientific">Paramecium primaurelia</name>
    <dbReference type="NCBI Taxonomy" id="5886"/>
    <lineage>
        <taxon>Eukaryota</taxon>
        <taxon>Sar</taxon>
        <taxon>Alveolata</taxon>
        <taxon>Ciliophora</taxon>
        <taxon>Intramacronucleata</taxon>
        <taxon>Oligohymenophorea</taxon>
        <taxon>Peniculida</taxon>
        <taxon>Parameciidae</taxon>
        <taxon>Paramecium</taxon>
    </lineage>
</organism>
<feature type="transmembrane region" description="Helical" evidence="1">
    <location>
        <begin position="383"/>
        <end position="405"/>
    </location>
</feature>
<evidence type="ECO:0000256" key="1">
    <source>
        <dbReference type="SAM" id="Phobius"/>
    </source>
</evidence>
<reference evidence="2" key="1">
    <citation type="submission" date="2021-01" db="EMBL/GenBank/DDBJ databases">
        <authorList>
            <consortium name="Genoscope - CEA"/>
            <person name="William W."/>
        </authorList>
    </citation>
    <scope>NUCLEOTIDE SEQUENCE</scope>
</reference>
<sequence>MNLSKQQEEAPIIQKGIQLTKQDKIYHFDMLSWASAGATLVSIWQIIIPFTLFSLNKPQLILGITSIFFLLISLVVLYWSHKGYNFYKKDKNDEQMPLQAWHIEGLIYVISFILIALYASCFFGILENEGYSWALMAAQGVPVNTAQKEAFIIVLSQLILILVDLVLLAYYTKVSYHLEFQPMNLPSLLGWFLTIFIFMCCITIGDTNYLPSKLGGIVDKESMEKAKGAHTSIFWTCLIGLIFSLFTLFEQRSIQQEVFPKVKFYFLPFLLIMVASVFLISNSLNFLYASSQSIQELKKDCKSTIQTFSQTYIDSIGCPAKYKTVNIQGSNYFDMYCSQDEVGIVWENEVDKPNSEKRNQLACMNLSCCYLVSEERTLFYKQYFFYSILTAFLGFIAAGHCFDIALQEPNVIKAGPSVYSQTQYIVQIVLALFSIILGIYLSIKYNQKVPIKLPEFNYKDQINLEPKYFTNLTPLSSIPQCQEVRDQHNKAFKVHFDHNACAGQAKCSRMGFHACLESQNGIFQLLPTFQDQEIAIFGNHAYDPYVLQKALNGEQINDKLCFEGLEGPINQLLNSKVYICHPSDKEATVKFQTKEKEIIFEQMIQYQEKEFDLIRTVKLPQLSHNKRNHKDLDETSEEESLGQYTTVTLIVSDAETFEPIVGATVTMYQDVDKCQELNQNIYYPIRITQTNSTGMISIYNVQMKDKRQTFNLIIRQDGYMFNCLISDHLKPFKQNIFHVPLAKSLTDQQEMKVLLWHQNPKLNLELGSNVLLNKNQQCSVGFFFSECSFMKFTSNPKSKNQISRVITLEKIIQFNYIFFVRHIPINSDIIEVVNNKGLSLVAKLQAELQQEIAEFQKAQPKVSIYSKKNPYPHIHEMPHTLSAEIDTTPDLLIWLSFCMNGKIGPESSTPINHFWEKKDESKFWQRHTVQPNTLPDSSICDKMYKQQQ</sequence>
<feature type="transmembrane region" description="Helical" evidence="1">
    <location>
        <begin position="232"/>
        <end position="249"/>
    </location>
</feature>
<evidence type="ECO:0000313" key="3">
    <source>
        <dbReference type="Proteomes" id="UP000688137"/>
    </source>
</evidence>
<feature type="transmembrane region" description="Helical" evidence="1">
    <location>
        <begin position="425"/>
        <end position="443"/>
    </location>
</feature>
<comment type="caution">
    <text evidence="2">The sequence shown here is derived from an EMBL/GenBank/DDBJ whole genome shotgun (WGS) entry which is preliminary data.</text>
</comment>
<feature type="transmembrane region" description="Helical" evidence="1">
    <location>
        <begin position="60"/>
        <end position="80"/>
    </location>
</feature>
<accession>A0A8S1N2S6</accession>
<dbReference type="AlphaFoldDB" id="A0A8S1N2S6"/>
<evidence type="ECO:0008006" key="4">
    <source>
        <dbReference type="Google" id="ProtNLM"/>
    </source>
</evidence>